<evidence type="ECO:0000313" key="2">
    <source>
        <dbReference type="Proteomes" id="UP000005220"/>
    </source>
</evidence>
<dbReference type="Proteomes" id="UP000005220">
    <property type="component" value="Chromosome 3"/>
</dbReference>
<dbReference type="GeneID" id="13884938"/>
<name>H2ARL8_KAZAF</name>
<evidence type="ECO:0000313" key="1">
    <source>
        <dbReference type="EMBL" id="CCF57018.1"/>
    </source>
</evidence>
<dbReference type="HOGENOM" id="CLU_1643960_0_0_1"/>
<dbReference type="KEGG" id="kaf:KAFR_0C00220"/>
<dbReference type="InParanoid" id="H2ARL8"/>
<protein>
    <submittedName>
        <fullName evidence="1">Uncharacterized protein</fullName>
    </submittedName>
</protein>
<reference evidence="1 2" key="1">
    <citation type="journal article" date="2011" name="Proc. Natl. Acad. Sci. U.S.A.">
        <title>Evolutionary erosion of yeast sex chromosomes by mating-type switching accidents.</title>
        <authorList>
            <person name="Gordon J.L."/>
            <person name="Armisen D."/>
            <person name="Proux-Wera E."/>
            <person name="Oheigeartaigh S.S."/>
            <person name="Byrne K.P."/>
            <person name="Wolfe K.H."/>
        </authorList>
    </citation>
    <scope>NUCLEOTIDE SEQUENCE [LARGE SCALE GENOMIC DNA]</scope>
    <source>
        <strain evidence="2">ATCC 22294 / BCRC 22015 / CBS 2517 / CECT 1963 / NBRC 1671 / NRRL Y-8276</strain>
    </source>
</reference>
<gene>
    <name evidence="1" type="primary">KAFR0C00220</name>
    <name evidence="1" type="ORF">KAFR_0C00220</name>
</gene>
<sequence>MLQNENYAILIFPLLFRYHNNFTKQRDVSGRSCSKFDNESVRDRWQASFHVQITAAIRGFLLNLIGKYQTNGSDRQERTGRIARRIAVVVTPSRHWRQASRQHQKPVYDCLVIKFYPLWLEDYSLHCACPSWLEVLRVSDFSRCSFDCSCANLHPYIGARN</sequence>
<dbReference type="RefSeq" id="XP_003956153.1">
    <property type="nucleotide sequence ID" value="XM_003956104.1"/>
</dbReference>
<accession>H2ARL8</accession>
<dbReference type="AlphaFoldDB" id="H2ARL8"/>
<proteinExistence type="predicted"/>
<organism evidence="1 2">
    <name type="scientific">Kazachstania africana (strain ATCC 22294 / BCRC 22015 / CBS 2517 / CECT 1963 / NBRC 1671 / NRRL Y-8276)</name>
    <name type="common">Yeast</name>
    <name type="synonym">Kluyveromyces africanus</name>
    <dbReference type="NCBI Taxonomy" id="1071382"/>
    <lineage>
        <taxon>Eukaryota</taxon>
        <taxon>Fungi</taxon>
        <taxon>Dikarya</taxon>
        <taxon>Ascomycota</taxon>
        <taxon>Saccharomycotina</taxon>
        <taxon>Saccharomycetes</taxon>
        <taxon>Saccharomycetales</taxon>
        <taxon>Saccharomycetaceae</taxon>
        <taxon>Kazachstania</taxon>
    </lineage>
</organism>
<dbReference type="EMBL" id="HE650823">
    <property type="protein sequence ID" value="CCF57018.1"/>
    <property type="molecule type" value="Genomic_DNA"/>
</dbReference>
<keyword evidence="2" id="KW-1185">Reference proteome</keyword>